<dbReference type="InterPro" id="IPR018728">
    <property type="entry name" value="DUF2268"/>
</dbReference>
<dbReference type="Proteomes" id="UP000621492">
    <property type="component" value="Unassembled WGS sequence"/>
</dbReference>
<proteinExistence type="predicted"/>
<organism evidence="2 3">
    <name type="scientific">Lentibacillus populi</name>
    <dbReference type="NCBI Taxonomy" id="1827502"/>
    <lineage>
        <taxon>Bacteria</taxon>
        <taxon>Bacillati</taxon>
        <taxon>Bacillota</taxon>
        <taxon>Bacilli</taxon>
        <taxon>Bacillales</taxon>
        <taxon>Bacillaceae</taxon>
        <taxon>Lentibacillus</taxon>
    </lineage>
</organism>
<keyword evidence="3" id="KW-1185">Reference proteome</keyword>
<dbReference type="AlphaFoldDB" id="A0A9W5TXE7"/>
<evidence type="ECO:0000313" key="2">
    <source>
        <dbReference type="EMBL" id="GGB41301.1"/>
    </source>
</evidence>
<evidence type="ECO:0000313" key="3">
    <source>
        <dbReference type="Proteomes" id="UP000621492"/>
    </source>
</evidence>
<dbReference type="RefSeq" id="WP_188724986.1">
    <property type="nucleotide sequence ID" value="NZ_BMJD01000012.1"/>
</dbReference>
<reference evidence="2" key="2">
    <citation type="submission" date="2020-09" db="EMBL/GenBank/DDBJ databases">
        <authorList>
            <person name="Sun Q."/>
            <person name="Zhou Y."/>
        </authorList>
    </citation>
    <scope>NUCLEOTIDE SEQUENCE</scope>
    <source>
        <strain evidence="2">CGMCC 1.15454</strain>
    </source>
</reference>
<sequence>MAVVETDKWLKDYIKKKGKLRVEQRRQQKEQICEKLIPYFQDASSADIHQHLLYHGLFLPGSQDKELIESLIHSNCWNIIEEGFAKLKKEWDGPDVPVFIFPSDLQNKKLQADFNGLSGLSYQDKVFLFAAGNNTKEELQKLLTHEYNHVCRLHYLDKREDKIELLDSIVLEGLAEMAVQERLGKDHLAKWASIYDANTAQKYFKRWLEPNLTLPKKDRRHHDLLYGEGFIPRWAGYNVGFHIVSSYMKNKQKRIKGTLHVPAETIYADSDFSS</sequence>
<feature type="domain" description="DUF2268" evidence="1">
    <location>
        <begin position="76"/>
        <end position="266"/>
    </location>
</feature>
<comment type="caution">
    <text evidence="2">The sequence shown here is derived from an EMBL/GenBank/DDBJ whole genome shotgun (WGS) entry which is preliminary data.</text>
</comment>
<evidence type="ECO:0000259" key="1">
    <source>
        <dbReference type="Pfam" id="PF10026"/>
    </source>
</evidence>
<accession>A0A9W5TXE7</accession>
<name>A0A9W5TXE7_9BACI</name>
<dbReference type="EMBL" id="BMJD01000012">
    <property type="protein sequence ID" value="GGB41301.1"/>
    <property type="molecule type" value="Genomic_DNA"/>
</dbReference>
<reference evidence="2" key="1">
    <citation type="journal article" date="2014" name="Int. J. Syst. Evol. Microbiol.">
        <title>Complete genome sequence of Corynebacterium casei LMG S-19264T (=DSM 44701T), isolated from a smear-ripened cheese.</title>
        <authorList>
            <consortium name="US DOE Joint Genome Institute (JGI-PGF)"/>
            <person name="Walter F."/>
            <person name="Albersmeier A."/>
            <person name="Kalinowski J."/>
            <person name="Ruckert C."/>
        </authorList>
    </citation>
    <scope>NUCLEOTIDE SEQUENCE</scope>
    <source>
        <strain evidence="2">CGMCC 1.15454</strain>
    </source>
</reference>
<protein>
    <recommendedName>
        <fullName evidence="1">DUF2268 domain-containing protein</fullName>
    </recommendedName>
</protein>
<gene>
    <name evidence="2" type="primary">yjaZ</name>
    <name evidence="2" type="ORF">GCM10011409_18500</name>
</gene>
<dbReference type="Pfam" id="PF10026">
    <property type="entry name" value="DUF2268"/>
    <property type="match status" value="1"/>
</dbReference>